<keyword evidence="2" id="KW-0808">Transferase</keyword>
<gene>
    <name evidence="2" type="ORF">MSTHC_0548</name>
</gene>
<sequence length="189" mass="22186">MDLTKVHFTLNVYLISFERLVRDIISTLCIRKWRQVEKENVVSIEDSMLPEIIRIQAEGFETKSRNGIRRYSKRLRKIFYVVLDQDRVVGYCIYYIKPVLSLKGIKKKSVIYSISIDKEFRRKGYGEKLLRESAREMGVNGITSILLYVNVNNIPAIKLYEKVGFKTTNEIKDICGLKETCYEMELKIL</sequence>
<organism evidence="2 3">
    <name type="scientific">Methanosarcina thermophila CHTI-55</name>
    <dbReference type="NCBI Taxonomy" id="1434121"/>
    <lineage>
        <taxon>Archaea</taxon>
        <taxon>Methanobacteriati</taxon>
        <taxon>Methanobacteriota</taxon>
        <taxon>Stenosarchaea group</taxon>
        <taxon>Methanomicrobia</taxon>
        <taxon>Methanosarcinales</taxon>
        <taxon>Methanosarcinaceae</taxon>
        <taxon>Methanosarcina</taxon>
    </lineage>
</organism>
<evidence type="ECO:0000313" key="3">
    <source>
        <dbReference type="Proteomes" id="UP000056925"/>
    </source>
</evidence>
<dbReference type="PANTHER" id="PTHR43617:SF34">
    <property type="entry name" value="PUTATIVE-RELATED"/>
    <property type="match status" value="1"/>
</dbReference>
<dbReference type="Proteomes" id="UP000056925">
    <property type="component" value="Chromosome"/>
</dbReference>
<dbReference type="RefSeq" id="WP_181952216.1">
    <property type="nucleotide sequence ID" value="NZ_CP009502.1"/>
</dbReference>
<dbReference type="HOGENOM" id="CLU_013985_8_0_2"/>
<dbReference type="PANTHER" id="PTHR43617">
    <property type="entry name" value="L-AMINO ACID N-ACETYLTRANSFERASE"/>
    <property type="match status" value="1"/>
</dbReference>
<feature type="domain" description="N-acetyltransferase" evidence="1">
    <location>
        <begin position="39"/>
        <end position="189"/>
    </location>
</feature>
<dbReference type="InterPro" id="IPR000182">
    <property type="entry name" value="GNAT_dom"/>
</dbReference>
<proteinExistence type="predicted"/>
<dbReference type="GeneID" id="41601821"/>
<dbReference type="GO" id="GO:0016747">
    <property type="term" value="F:acyltransferase activity, transferring groups other than amino-acyl groups"/>
    <property type="evidence" value="ECO:0007669"/>
    <property type="project" value="InterPro"/>
</dbReference>
<dbReference type="CDD" id="cd04301">
    <property type="entry name" value="NAT_SF"/>
    <property type="match status" value="1"/>
</dbReference>
<dbReference type="InterPro" id="IPR016181">
    <property type="entry name" value="Acyl_CoA_acyltransferase"/>
</dbReference>
<dbReference type="Pfam" id="PF00583">
    <property type="entry name" value="Acetyltransf_1"/>
    <property type="match status" value="1"/>
</dbReference>
<dbReference type="EMBL" id="CP009502">
    <property type="protein sequence ID" value="AKB14866.1"/>
    <property type="molecule type" value="Genomic_DNA"/>
</dbReference>
<accession>A0A0E3L013</accession>
<evidence type="ECO:0000259" key="1">
    <source>
        <dbReference type="PROSITE" id="PS51186"/>
    </source>
</evidence>
<dbReference type="PROSITE" id="PS51186">
    <property type="entry name" value="GNAT"/>
    <property type="match status" value="1"/>
</dbReference>
<dbReference type="PATRIC" id="fig|1434121.4.peg.684"/>
<reference evidence="2 3" key="1">
    <citation type="submission" date="2014-07" db="EMBL/GenBank/DDBJ databases">
        <title>Methanogenic archaea and the global carbon cycle.</title>
        <authorList>
            <person name="Henriksen J.R."/>
            <person name="Luke J."/>
            <person name="Reinhart S."/>
            <person name="Benedict M.N."/>
            <person name="Youngblut N.D."/>
            <person name="Metcalf M.E."/>
            <person name="Whitaker R.J."/>
            <person name="Metcalf W.W."/>
        </authorList>
    </citation>
    <scope>NUCLEOTIDE SEQUENCE [LARGE SCALE GENOMIC DNA]</scope>
    <source>
        <strain evidence="2 3">CHTI-55</strain>
    </source>
</reference>
<dbReference type="InterPro" id="IPR050276">
    <property type="entry name" value="MshD_Acetyltransferase"/>
</dbReference>
<dbReference type="SUPFAM" id="SSF55729">
    <property type="entry name" value="Acyl-CoA N-acyltransferases (Nat)"/>
    <property type="match status" value="1"/>
</dbReference>
<dbReference type="KEGG" id="mthe:MSTHC_0548"/>
<dbReference type="AlphaFoldDB" id="A0A0E3L013"/>
<dbReference type="Gene3D" id="3.40.630.30">
    <property type="match status" value="1"/>
</dbReference>
<protein>
    <submittedName>
        <fullName evidence="2">GCN5-related N-acetyltransferase</fullName>
    </submittedName>
</protein>
<evidence type="ECO:0000313" key="2">
    <source>
        <dbReference type="EMBL" id="AKB14866.1"/>
    </source>
</evidence>
<name>A0A0E3L013_METTE</name>